<evidence type="ECO:0000256" key="4">
    <source>
        <dbReference type="ARBA" id="ARBA00022605"/>
    </source>
</evidence>
<keyword evidence="11" id="KW-1185">Reference proteome</keyword>
<dbReference type="EMBL" id="MWPS01000005">
    <property type="protein sequence ID" value="OPG17337.1"/>
    <property type="molecule type" value="Genomic_DNA"/>
</dbReference>
<comment type="similarity">
    <text evidence="2 8">Belongs to the PHP hydrolase family. HisK subfamily.</text>
</comment>
<dbReference type="InterPro" id="IPR016195">
    <property type="entry name" value="Pol/histidinol_Pase-like"/>
</dbReference>
<comment type="pathway">
    <text evidence="1 8">Amino-acid biosynthesis; L-histidine biosynthesis; L-histidine from 5-phospho-alpha-D-ribose 1-diphosphate: step 8/9.</text>
</comment>
<dbReference type="EC" id="3.1.3.15" evidence="3 8"/>
<dbReference type="SUPFAM" id="SSF89550">
    <property type="entry name" value="PHP domain-like"/>
    <property type="match status" value="1"/>
</dbReference>
<dbReference type="InterPro" id="IPR004013">
    <property type="entry name" value="PHP_dom"/>
</dbReference>
<evidence type="ECO:0000256" key="3">
    <source>
        <dbReference type="ARBA" id="ARBA00013085"/>
    </source>
</evidence>
<proteinExistence type="inferred from homology"/>
<dbReference type="Gene3D" id="3.20.20.140">
    <property type="entry name" value="Metal-dependent hydrolases"/>
    <property type="match status" value="1"/>
</dbReference>
<evidence type="ECO:0000313" key="10">
    <source>
        <dbReference type="EMBL" id="OPG17337.1"/>
    </source>
</evidence>
<dbReference type="NCBIfam" id="TIGR01856">
    <property type="entry name" value="hisJ_fam"/>
    <property type="match status" value="1"/>
</dbReference>
<evidence type="ECO:0000256" key="1">
    <source>
        <dbReference type="ARBA" id="ARBA00004970"/>
    </source>
</evidence>
<dbReference type="CDD" id="cd12110">
    <property type="entry name" value="PHP_HisPPase_Hisj_like"/>
    <property type="match status" value="1"/>
</dbReference>
<comment type="catalytic activity">
    <reaction evidence="7 8">
        <text>L-histidinol phosphate + H2O = L-histidinol + phosphate</text>
        <dbReference type="Rhea" id="RHEA:14465"/>
        <dbReference type="ChEBI" id="CHEBI:15377"/>
        <dbReference type="ChEBI" id="CHEBI:43474"/>
        <dbReference type="ChEBI" id="CHEBI:57699"/>
        <dbReference type="ChEBI" id="CHEBI:57980"/>
        <dbReference type="EC" id="3.1.3.15"/>
    </reaction>
</comment>
<name>A0A1V4EWM4_9BACL</name>
<accession>A0A1V4EWM4</accession>
<dbReference type="GO" id="GO:0000105">
    <property type="term" value="P:L-histidine biosynthetic process"/>
    <property type="evidence" value="ECO:0007669"/>
    <property type="project" value="UniProtKB-UniRule"/>
</dbReference>
<evidence type="ECO:0000259" key="9">
    <source>
        <dbReference type="Pfam" id="PF02811"/>
    </source>
</evidence>
<evidence type="ECO:0000256" key="2">
    <source>
        <dbReference type="ARBA" id="ARBA00009152"/>
    </source>
</evidence>
<protein>
    <recommendedName>
        <fullName evidence="3 8">Histidinol-phosphatase</fullName>
        <shortName evidence="8">HolPase</shortName>
        <ecNumber evidence="3 8">3.1.3.15</ecNumber>
    </recommendedName>
</protein>
<evidence type="ECO:0000256" key="7">
    <source>
        <dbReference type="ARBA" id="ARBA00049158"/>
    </source>
</evidence>
<comment type="caution">
    <text evidence="10">The sequence shown here is derived from an EMBL/GenBank/DDBJ whole genome shotgun (WGS) entry which is preliminary data.</text>
</comment>
<dbReference type="NCBIfam" id="NF005996">
    <property type="entry name" value="PRK08123.1"/>
    <property type="match status" value="1"/>
</dbReference>
<reference evidence="10 11" key="1">
    <citation type="submission" date="2017-02" db="EMBL/GenBank/DDBJ databases">
        <title>Draft genome of Acidibacillus ferrooxidans Huett2.</title>
        <authorList>
            <person name="Schopf S."/>
        </authorList>
    </citation>
    <scope>NUCLEOTIDE SEQUENCE [LARGE SCALE GENOMIC DNA]</scope>
    <source>
        <strain evidence="10 11">Huett2</strain>
    </source>
</reference>
<dbReference type="GO" id="GO:0005737">
    <property type="term" value="C:cytoplasm"/>
    <property type="evidence" value="ECO:0007669"/>
    <property type="project" value="TreeGrafter"/>
</dbReference>
<keyword evidence="4 8" id="KW-0028">Amino-acid biosynthesis</keyword>
<dbReference type="Pfam" id="PF02811">
    <property type="entry name" value="PHP"/>
    <property type="match status" value="1"/>
</dbReference>
<sequence length="282" mass="31912">MKHIYKWDGHTHTHYCRHGADASVKEYVKRAMELGFERYSITEHPPLPDGYLQNVDVMNQLAMPYDELDRYVVEMAAIKQQFSREIDVRVGLEIDFLPGCEAYTRTLLAHVSHALDEILVSVHFLPGREGMRCIDLSPEDFMEGLVAHYGSVASVIHTYFDHVEAAISFASTLEIPVRMGHLALIEKFRDALPAFDDALVRARLTRLLPLIKAAGVGVDCNVAGFRKATCRRPYVPVWWMARALREEIPLVFGSDAHSPGDVGADWAWFEQVIQGCEFDVSH</sequence>
<dbReference type="PANTHER" id="PTHR21039:SF0">
    <property type="entry name" value="HISTIDINOL-PHOSPHATASE"/>
    <property type="match status" value="1"/>
</dbReference>
<dbReference type="UniPathway" id="UPA00031">
    <property type="reaction ID" value="UER00013"/>
</dbReference>
<evidence type="ECO:0000256" key="6">
    <source>
        <dbReference type="ARBA" id="ARBA00023102"/>
    </source>
</evidence>
<dbReference type="InterPro" id="IPR010140">
    <property type="entry name" value="Histidinol_P_phosphatase_HisJ"/>
</dbReference>
<evidence type="ECO:0000313" key="11">
    <source>
        <dbReference type="Proteomes" id="UP000190229"/>
    </source>
</evidence>
<evidence type="ECO:0000256" key="5">
    <source>
        <dbReference type="ARBA" id="ARBA00022801"/>
    </source>
</evidence>
<dbReference type="GO" id="GO:0004401">
    <property type="term" value="F:histidinol-phosphatase activity"/>
    <property type="evidence" value="ECO:0007669"/>
    <property type="project" value="UniProtKB-UniRule"/>
</dbReference>
<keyword evidence="5 8" id="KW-0378">Hydrolase</keyword>
<evidence type="ECO:0000256" key="8">
    <source>
        <dbReference type="RuleBase" id="RU366003"/>
    </source>
</evidence>
<keyword evidence="6 8" id="KW-0368">Histidine biosynthesis</keyword>
<feature type="domain" description="PHP" evidence="9">
    <location>
        <begin position="8"/>
        <end position="221"/>
    </location>
</feature>
<organism evidence="10 11">
    <name type="scientific">Ferroacidibacillus organovorans</name>
    <dbReference type="NCBI Taxonomy" id="1765683"/>
    <lineage>
        <taxon>Bacteria</taxon>
        <taxon>Bacillati</taxon>
        <taxon>Bacillota</taxon>
        <taxon>Bacilli</taxon>
        <taxon>Bacillales</taxon>
        <taxon>Alicyclobacillaceae</taxon>
        <taxon>Ferroacidibacillus</taxon>
    </lineage>
</organism>
<dbReference type="AlphaFoldDB" id="A0A1V4EWM4"/>
<gene>
    <name evidence="10" type="ORF">B2M26_02575</name>
</gene>
<dbReference type="Proteomes" id="UP000190229">
    <property type="component" value="Unassembled WGS sequence"/>
</dbReference>
<dbReference type="PANTHER" id="PTHR21039">
    <property type="entry name" value="HISTIDINOL PHOSPHATASE-RELATED"/>
    <property type="match status" value="1"/>
</dbReference>